<comment type="caution">
    <text evidence="1">The sequence shown here is derived from an EMBL/GenBank/DDBJ whole genome shotgun (WGS) entry which is preliminary data.</text>
</comment>
<proteinExistence type="predicted"/>
<evidence type="ECO:0000313" key="2">
    <source>
        <dbReference type="Proteomes" id="UP000887013"/>
    </source>
</evidence>
<reference evidence="1" key="1">
    <citation type="submission" date="2020-08" db="EMBL/GenBank/DDBJ databases">
        <title>Multicomponent nature underlies the extraordinary mechanical properties of spider dragline silk.</title>
        <authorList>
            <person name="Kono N."/>
            <person name="Nakamura H."/>
            <person name="Mori M."/>
            <person name="Yoshida Y."/>
            <person name="Ohtoshi R."/>
            <person name="Malay A.D."/>
            <person name="Moran D.A.P."/>
            <person name="Tomita M."/>
            <person name="Numata K."/>
            <person name="Arakawa K."/>
        </authorList>
    </citation>
    <scope>NUCLEOTIDE SEQUENCE</scope>
</reference>
<sequence length="116" mass="13345">MQVTQKYFLFHGALVQGAPQQPALRVCWFWRRESVAGRRGPLRCRAGGKCFAGLQQVMAGASNGRKAAAVRCGSLAKRQTTGKVRRSFFWFTKREMFTVQQYCELLHFPSKTRYFF</sequence>
<keyword evidence="2" id="KW-1185">Reference proteome</keyword>
<accession>A0A8X6P6R4</accession>
<dbReference type="AlphaFoldDB" id="A0A8X6P6R4"/>
<dbReference type="Proteomes" id="UP000887013">
    <property type="component" value="Unassembled WGS sequence"/>
</dbReference>
<protein>
    <submittedName>
        <fullName evidence="1">Uncharacterized protein</fullName>
    </submittedName>
</protein>
<dbReference type="EMBL" id="BMAW01112352">
    <property type="protein sequence ID" value="GFT52075.1"/>
    <property type="molecule type" value="Genomic_DNA"/>
</dbReference>
<name>A0A8X6P6R4_NEPPI</name>
<organism evidence="1 2">
    <name type="scientific">Nephila pilipes</name>
    <name type="common">Giant wood spider</name>
    <name type="synonym">Nephila maculata</name>
    <dbReference type="NCBI Taxonomy" id="299642"/>
    <lineage>
        <taxon>Eukaryota</taxon>
        <taxon>Metazoa</taxon>
        <taxon>Ecdysozoa</taxon>
        <taxon>Arthropoda</taxon>
        <taxon>Chelicerata</taxon>
        <taxon>Arachnida</taxon>
        <taxon>Araneae</taxon>
        <taxon>Araneomorphae</taxon>
        <taxon>Entelegynae</taxon>
        <taxon>Araneoidea</taxon>
        <taxon>Nephilidae</taxon>
        <taxon>Nephila</taxon>
    </lineage>
</organism>
<gene>
    <name evidence="1" type="ORF">NPIL_266491</name>
</gene>
<evidence type="ECO:0000313" key="1">
    <source>
        <dbReference type="EMBL" id="GFT52075.1"/>
    </source>
</evidence>